<dbReference type="GO" id="GO:0071972">
    <property type="term" value="F:peptidoglycan L,D-transpeptidase activity"/>
    <property type="evidence" value="ECO:0007669"/>
    <property type="project" value="TreeGrafter"/>
</dbReference>
<dbReference type="InterPro" id="IPR050515">
    <property type="entry name" value="Beta-lactam/transpept"/>
</dbReference>
<evidence type="ECO:0000256" key="9">
    <source>
        <dbReference type="ARBA" id="ARBA00022960"/>
    </source>
</evidence>
<dbReference type="GO" id="GO:0008360">
    <property type="term" value="P:regulation of cell shape"/>
    <property type="evidence" value="ECO:0007669"/>
    <property type="project" value="UniProtKB-KW"/>
</dbReference>
<dbReference type="Gene3D" id="3.90.1310.10">
    <property type="entry name" value="Penicillin-binding protein 2a (Domain 2)"/>
    <property type="match status" value="1"/>
</dbReference>
<comment type="similarity">
    <text evidence="3">Belongs to the transpeptidase family.</text>
</comment>
<dbReference type="STRING" id="679936.Sulac_0250"/>
<feature type="domain" description="Penicillin-binding protein dimerisation" evidence="15">
    <location>
        <begin position="53"/>
        <end position="222"/>
    </location>
</feature>
<dbReference type="KEGG" id="sap:Sulac_0250"/>
<dbReference type="PANTHER" id="PTHR30627:SF2">
    <property type="entry name" value="PEPTIDOGLYCAN D,D-TRANSPEPTIDASE MRDA"/>
    <property type="match status" value="1"/>
</dbReference>
<dbReference type="NCBIfam" id="TIGR03423">
    <property type="entry name" value="pbp2_mrdA"/>
    <property type="match status" value="1"/>
</dbReference>
<keyword evidence="10" id="KW-0573">Peptidoglycan synthesis</keyword>
<keyword evidence="16" id="KW-0328">Glycosyltransferase</keyword>
<evidence type="ECO:0000256" key="5">
    <source>
        <dbReference type="ARBA" id="ARBA00022519"/>
    </source>
</evidence>
<dbReference type="SUPFAM" id="SSF56519">
    <property type="entry name" value="Penicillin binding protein dimerisation domain"/>
    <property type="match status" value="1"/>
</dbReference>
<keyword evidence="12" id="KW-0472">Membrane</keyword>
<dbReference type="Pfam" id="PF00905">
    <property type="entry name" value="Transpeptidase"/>
    <property type="match status" value="1"/>
</dbReference>
<dbReference type="InterPro" id="IPR017790">
    <property type="entry name" value="Penicillin-binding_protein_2"/>
</dbReference>
<evidence type="ECO:0000256" key="8">
    <source>
        <dbReference type="ARBA" id="ARBA00022801"/>
    </source>
</evidence>
<dbReference type="PATRIC" id="fig|679936.5.peg.255"/>
<evidence type="ECO:0000256" key="11">
    <source>
        <dbReference type="ARBA" id="ARBA00022989"/>
    </source>
</evidence>
<evidence type="ECO:0000256" key="7">
    <source>
        <dbReference type="ARBA" id="ARBA00022692"/>
    </source>
</evidence>
<evidence type="ECO:0000256" key="2">
    <source>
        <dbReference type="ARBA" id="ARBA00004236"/>
    </source>
</evidence>
<dbReference type="GO" id="GO:0016757">
    <property type="term" value="F:glycosyltransferase activity"/>
    <property type="evidence" value="ECO:0007669"/>
    <property type="project" value="UniProtKB-KW"/>
</dbReference>
<dbReference type="SUPFAM" id="SSF56601">
    <property type="entry name" value="beta-lactamase/transpeptidase-like"/>
    <property type="match status" value="1"/>
</dbReference>
<dbReference type="GO" id="GO:0071555">
    <property type="term" value="P:cell wall organization"/>
    <property type="evidence" value="ECO:0007669"/>
    <property type="project" value="UniProtKB-KW"/>
</dbReference>
<keyword evidence="8" id="KW-0378">Hydrolase</keyword>
<dbReference type="GO" id="GO:0009002">
    <property type="term" value="F:serine-type D-Ala-D-Ala carboxypeptidase activity"/>
    <property type="evidence" value="ECO:0007669"/>
    <property type="project" value="InterPro"/>
</dbReference>
<dbReference type="GO" id="GO:0008658">
    <property type="term" value="F:penicillin binding"/>
    <property type="evidence" value="ECO:0007669"/>
    <property type="project" value="InterPro"/>
</dbReference>
<sequence>MSPRMTARRAIFMLSFIVALFVVIGVRFWSLEVVHGTYYQSLARQDYLREIPVPSPRGNIVTADGVTIATSRPAWSLYYLNQGGPLPTAEVQKLSRLLGTPASQITQTIAKALVQLPSYEPIQIASDLTDAQMTAIEENLATLPNLIIRPIAIRSYPFNSVMGNILGYIGYINQQQYQQLKNQGFSINSLIGQAGLEEEYNTYLHGHGGGVYAEVNSQGQLVRLFGQQVPTPGDTLHLTINWRLEETAQKALAYDMYAMQHANPASSAYSPGAQVGAVVALNPNNGDILAMASLPSYNPNKMVPNTPGQSQYVQKVLNNPLNPLLVRPIYQRYSPGSIFKPIMAVAALASGTVTPTTEIFDPGYFPKLPSFHNWYSPGFGWLNIEQAIGLSDDVFFYTLGYDMGIQTMDHWMEAFLLNKPTGIDLPDETTSIVPTPQYLQKQVGVPWTWGWNLNTAIGQGLDQFTLIALARADSAIANGGTLYWPHLVSEITSPSGKVVKKFHPVVQGHVSAPAFVWQTVYKGMELSAQDPNIKDNVSGTGYGALAGFPIPLASKTGTAQVTGRPNNAFFLTYGPMPHPKILIIVYVRSGNWGANSGFVARAIYDQYFKVKDPEAQTIFDQTFGRPFAWPFGYQPPQPKGP</sequence>
<organism evidence="16 17">
    <name type="scientific">Sulfobacillus acidophilus (strain ATCC 700253 / DSM 10332 / NAL)</name>
    <dbReference type="NCBI Taxonomy" id="679936"/>
    <lineage>
        <taxon>Bacteria</taxon>
        <taxon>Bacillati</taxon>
        <taxon>Bacillota</taxon>
        <taxon>Clostridia</taxon>
        <taxon>Eubacteriales</taxon>
        <taxon>Clostridiales Family XVII. Incertae Sedis</taxon>
        <taxon>Sulfobacillus</taxon>
    </lineage>
</organism>
<proteinExistence type="inferred from homology"/>
<keyword evidence="5" id="KW-0997">Cell inner membrane</keyword>
<feature type="domain" description="Penicillin-binding protein transpeptidase" evidence="14">
    <location>
        <begin position="276"/>
        <end position="606"/>
    </location>
</feature>
<evidence type="ECO:0000256" key="1">
    <source>
        <dbReference type="ARBA" id="ARBA00004167"/>
    </source>
</evidence>
<gene>
    <name evidence="16" type="ordered locus">Sulac_0250</name>
</gene>
<dbReference type="InterPro" id="IPR005311">
    <property type="entry name" value="PBP_dimer"/>
</dbReference>
<keyword evidence="4" id="KW-1003">Cell membrane</keyword>
<keyword evidence="13" id="KW-0961">Cell wall biogenesis/degradation</keyword>
<dbReference type="InterPro" id="IPR001460">
    <property type="entry name" value="PCN-bd_Tpept"/>
</dbReference>
<dbReference type="GO" id="GO:0006508">
    <property type="term" value="P:proteolysis"/>
    <property type="evidence" value="ECO:0007669"/>
    <property type="project" value="UniProtKB-KW"/>
</dbReference>
<dbReference type="InterPro" id="IPR036138">
    <property type="entry name" value="PBP_dimer_sf"/>
</dbReference>
<dbReference type="AlphaFoldDB" id="G8TWX1"/>
<dbReference type="GO" id="GO:0005886">
    <property type="term" value="C:plasma membrane"/>
    <property type="evidence" value="ECO:0007669"/>
    <property type="project" value="UniProtKB-SubCell"/>
</dbReference>
<evidence type="ECO:0000256" key="10">
    <source>
        <dbReference type="ARBA" id="ARBA00022984"/>
    </source>
</evidence>
<keyword evidence="16" id="KW-0808">Transferase</keyword>
<dbReference type="PANTHER" id="PTHR30627">
    <property type="entry name" value="PEPTIDOGLYCAN D,D-TRANSPEPTIDASE"/>
    <property type="match status" value="1"/>
</dbReference>
<evidence type="ECO:0000259" key="14">
    <source>
        <dbReference type="Pfam" id="PF00905"/>
    </source>
</evidence>
<keyword evidence="17" id="KW-1185">Reference proteome</keyword>
<dbReference type="InterPro" id="IPR012338">
    <property type="entry name" value="Beta-lactam/transpept-like"/>
</dbReference>
<protein>
    <submittedName>
        <fullName evidence="16">Penicillin-binding protein 2</fullName>
        <ecNumber evidence="16">2.4.1.129</ecNumber>
    </submittedName>
</protein>
<keyword evidence="9" id="KW-0133">Cell shape</keyword>
<dbReference type="Gene3D" id="3.30.1390.30">
    <property type="entry name" value="Penicillin-binding protein 2a, domain 3"/>
    <property type="match status" value="1"/>
</dbReference>
<accession>G8TWX1</accession>
<evidence type="ECO:0000313" key="17">
    <source>
        <dbReference type="Proteomes" id="UP000005439"/>
    </source>
</evidence>
<keyword evidence="7" id="KW-0812">Transmembrane</keyword>
<dbReference type="GO" id="GO:0009252">
    <property type="term" value="P:peptidoglycan biosynthetic process"/>
    <property type="evidence" value="ECO:0007669"/>
    <property type="project" value="UniProtKB-KW"/>
</dbReference>
<name>G8TWX1_SULAD</name>
<dbReference type="HOGENOM" id="CLU_009289_1_2_9"/>
<reference evidence="16 17" key="2">
    <citation type="journal article" date="2012" name="Stand. Genomic Sci.">
        <title>Complete genome sequence of the moderately thermophilic mineral-sulfide-oxidizing firmicute Sulfobacillus acidophilus type strain (NAL(T)).</title>
        <authorList>
            <person name="Anderson I."/>
            <person name="Chertkov O."/>
            <person name="Chen A."/>
            <person name="Saunders E."/>
            <person name="Lapidus A."/>
            <person name="Nolan M."/>
            <person name="Lucas S."/>
            <person name="Hammon N."/>
            <person name="Deshpande S."/>
            <person name="Cheng J.F."/>
            <person name="Han C."/>
            <person name="Tapia R."/>
            <person name="Goodwin L.A."/>
            <person name="Pitluck S."/>
            <person name="Liolios K."/>
            <person name="Pagani I."/>
            <person name="Ivanova N."/>
            <person name="Mikhailova N."/>
            <person name="Pati A."/>
            <person name="Palaniappan K."/>
            <person name="Land M."/>
            <person name="Pan C."/>
            <person name="Rohde M."/>
            <person name="Pukall R."/>
            <person name="Goker M."/>
            <person name="Detter J.C."/>
            <person name="Woyke T."/>
            <person name="Bristow J."/>
            <person name="Eisen J.A."/>
            <person name="Markowitz V."/>
            <person name="Hugenholtz P."/>
            <person name="Kyrpides N.C."/>
            <person name="Klenk H.P."/>
            <person name="Mavromatis K."/>
        </authorList>
    </citation>
    <scope>NUCLEOTIDE SEQUENCE [LARGE SCALE GENOMIC DNA]</scope>
    <source>
        <strain evidence="17">ATCC 700253 / DSM 10332 / NAL</strain>
    </source>
</reference>
<dbReference type="EC" id="2.4.1.129" evidence="16"/>
<evidence type="ECO:0000256" key="3">
    <source>
        <dbReference type="ARBA" id="ARBA00007171"/>
    </source>
</evidence>
<keyword evidence="6" id="KW-0645">Protease</keyword>
<evidence type="ECO:0000259" key="15">
    <source>
        <dbReference type="Pfam" id="PF03717"/>
    </source>
</evidence>
<evidence type="ECO:0000313" key="16">
    <source>
        <dbReference type="EMBL" id="AEW03819.1"/>
    </source>
</evidence>
<evidence type="ECO:0000256" key="6">
    <source>
        <dbReference type="ARBA" id="ARBA00022670"/>
    </source>
</evidence>
<dbReference type="Pfam" id="PF03717">
    <property type="entry name" value="PBP_dimer"/>
    <property type="match status" value="1"/>
</dbReference>
<dbReference type="Gene3D" id="3.40.710.10">
    <property type="entry name" value="DD-peptidase/beta-lactamase superfamily"/>
    <property type="match status" value="1"/>
</dbReference>
<evidence type="ECO:0000256" key="4">
    <source>
        <dbReference type="ARBA" id="ARBA00022475"/>
    </source>
</evidence>
<dbReference type="Proteomes" id="UP000005439">
    <property type="component" value="Chromosome"/>
</dbReference>
<dbReference type="EMBL" id="CP003179">
    <property type="protein sequence ID" value="AEW03819.1"/>
    <property type="molecule type" value="Genomic_DNA"/>
</dbReference>
<evidence type="ECO:0000256" key="12">
    <source>
        <dbReference type="ARBA" id="ARBA00023136"/>
    </source>
</evidence>
<keyword evidence="11" id="KW-1133">Transmembrane helix</keyword>
<evidence type="ECO:0000256" key="13">
    <source>
        <dbReference type="ARBA" id="ARBA00023316"/>
    </source>
</evidence>
<comment type="subcellular location">
    <subcellularLocation>
        <location evidence="2">Cell membrane</location>
    </subcellularLocation>
    <subcellularLocation>
        <location evidence="1">Membrane</location>
        <topology evidence="1">Single-pass membrane protein</topology>
    </subcellularLocation>
</comment>
<reference evidence="17" key="1">
    <citation type="submission" date="2011-12" db="EMBL/GenBank/DDBJ databases">
        <title>The complete genome of chromosome of Sulfobacillus acidophilus DSM 10332.</title>
        <authorList>
            <person name="Lucas S."/>
            <person name="Han J."/>
            <person name="Lapidus A."/>
            <person name="Bruce D."/>
            <person name="Goodwin L."/>
            <person name="Pitluck S."/>
            <person name="Peters L."/>
            <person name="Kyrpides N."/>
            <person name="Mavromatis K."/>
            <person name="Ivanova N."/>
            <person name="Mikhailova N."/>
            <person name="Chertkov O."/>
            <person name="Saunders E."/>
            <person name="Detter J.C."/>
            <person name="Tapia R."/>
            <person name="Han C."/>
            <person name="Land M."/>
            <person name="Hauser L."/>
            <person name="Markowitz V."/>
            <person name="Cheng J.-F."/>
            <person name="Hugenholtz P."/>
            <person name="Woyke T."/>
            <person name="Wu D."/>
            <person name="Pukall R."/>
            <person name="Gehrich-Schroeter G."/>
            <person name="Schneider S."/>
            <person name="Klenk H.-P."/>
            <person name="Eisen J.A."/>
        </authorList>
    </citation>
    <scope>NUCLEOTIDE SEQUENCE [LARGE SCALE GENOMIC DNA]</scope>
    <source>
        <strain evidence="17">ATCC 700253 / DSM 10332 / NAL</strain>
    </source>
</reference>